<proteinExistence type="predicted"/>
<accession>A0A0D0DC42</accession>
<dbReference type="InParanoid" id="A0A0D0DC42"/>
<gene>
    <name evidence="1" type="ORF">PAXRUDRAFT_746330</name>
</gene>
<evidence type="ECO:0000313" key="2">
    <source>
        <dbReference type="Proteomes" id="UP000054538"/>
    </source>
</evidence>
<dbReference type="AlphaFoldDB" id="A0A0D0DC42"/>
<dbReference type="HOGENOM" id="CLU_2543278_0_0_1"/>
<reference evidence="2" key="2">
    <citation type="submission" date="2015-01" db="EMBL/GenBank/DDBJ databases">
        <title>Evolutionary Origins and Diversification of the Mycorrhizal Mutualists.</title>
        <authorList>
            <consortium name="DOE Joint Genome Institute"/>
            <consortium name="Mycorrhizal Genomics Consortium"/>
            <person name="Kohler A."/>
            <person name="Kuo A."/>
            <person name="Nagy L.G."/>
            <person name="Floudas D."/>
            <person name="Copeland A."/>
            <person name="Barry K.W."/>
            <person name="Cichocki N."/>
            <person name="Veneault-Fourrey C."/>
            <person name="LaButti K."/>
            <person name="Lindquist E.A."/>
            <person name="Lipzen A."/>
            <person name="Lundell T."/>
            <person name="Morin E."/>
            <person name="Murat C."/>
            <person name="Riley R."/>
            <person name="Ohm R."/>
            <person name="Sun H."/>
            <person name="Tunlid A."/>
            <person name="Henrissat B."/>
            <person name="Grigoriev I.V."/>
            <person name="Hibbett D.S."/>
            <person name="Martin F."/>
        </authorList>
    </citation>
    <scope>NUCLEOTIDE SEQUENCE [LARGE SCALE GENOMIC DNA]</scope>
    <source>
        <strain evidence="2">Ve08.2h10</strain>
    </source>
</reference>
<dbReference type="EMBL" id="KN825742">
    <property type="protein sequence ID" value="KIK81716.1"/>
    <property type="molecule type" value="Genomic_DNA"/>
</dbReference>
<organism evidence="1 2">
    <name type="scientific">Paxillus rubicundulus Ve08.2h10</name>
    <dbReference type="NCBI Taxonomy" id="930991"/>
    <lineage>
        <taxon>Eukaryota</taxon>
        <taxon>Fungi</taxon>
        <taxon>Dikarya</taxon>
        <taxon>Basidiomycota</taxon>
        <taxon>Agaricomycotina</taxon>
        <taxon>Agaricomycetes</taxon>
        <taxon>Agaricomycetidae</taxon>
        <taxon>Boletales</taxon>
        <taxon>Paxilineae</taxon>
        <taxon>Paxillaceae</taxon>
        <taxon>Paxillus</taxon>
    </lineage>
</organism>
<reference evidence="1 2" key="1">
    <citation type="submission" date="2014-04" db="EMBL/GenBank/DDBJ databases">
        <authorList>
            <consortium name="DOE Joint Genome Institute"/>
            <person name="Kuo A."/>
            <person name="Kohler A."/>
            <person name="Jargeat P."/>
            <person name="Nagy L.G."/>
            <person name="Floudas D."/>
            <person name="Copeland A."/>
            <person name="Barry K.W."/>
            <person name="Cichocki N."/>
            <person name="Veneault-Fourrey C."/>
            <person name="LaButti K."/>
            <person name="Lindquist E.A."/>
            <person name="Lipzen A."/>
            <person name="Lundell T."/>
            <person name="Morin E."/>
            <person name="Murat C."/>
            <person name="Sun H."/>
            <person name="Tunlid A."/>
            <person name="Henrissat B."/>
            <person name="Grigoriev I.V."/>
            <person name="Hibbett D.S."/>
            <person name="Martin F."/>
            <person name="Nordberg H.P."/>
            <person name="Cantor M.N."/>
            <person name="Hua S.X."/>
        </authorList>
    </citation>
    <scope>NUCLEOTIDE SEQUENCE [LARGE SCALE GENOMIC DNA]</scope>
    <source>
        <strain evidence="1 2">Ve08.2h10</strain>
    </source>
</reference>
<sequence length="83" mass="9490">MPSLTGRTSPPLVDRYVRRRWILALYQHVLRRPIDQYHAMTRAISVNDLSSLSEIETLGIIYRRGALGQFWDLAVGMGFDLGT</sequence>
<name>A0A0D0DC42_9AGAM</name>
<protein>
    <submittedName>
        <fullName evidence="1">Uncharacterized protein</fullName>
    </submittedName>
</protein>
<evidence type="ECO:0000313" key="1">
    <source>
        <dbReference type="EMBL" id="KIK81716.1"/>
    </source>
</evidence>
<dbReference type="Proteomes" id="UP000054538">
    <property type="component" value="Unassembled WGS sequence"/>
</dbReference>
<keyword evidence="2" id="KW-1185">Reference proteome</keyword>